<dbReference type="Proteomes" id="UP000297814">
    <property type="component" value="Unassembled WGS sequence"/>
</dbReference>
<proteinExistence type="predicted"/>
<comment type="caution">
    <text evidence="1">The sequence shown here is derived from an EMBL/GenBank/DDBJ whole genome shotgun (WGS) entry which is preliminary data.</text>
</comment>
<sequence length="69" mass="7800">MTLAPKLSPRRQTTQLMTINILSGLPQVSNFEAIIQTKMLGRIRLPLKCQLSMKIKSDLTVTNTKARNF</sequence>
<dbReference type="AlphaFoldDB" id="A0A4Z1H2L7"/>
<gene>
    <name evidence="1" type="ORF">BHYA_0014g00340</name>
</gene>
<accession>A0A4Z1H2L7</accession>
<evidence type="ECO:0000313" key="1">
    <source>
        <dbReference type="EMBL" id="TGO41951.1"/>
    </source>
</evidence>
<protein>
    <submittedName>
        <fullName evidence="1">Uncharacterized protein</fullName>
    </submittedName>
</protein>
<organism evidence="1 2">
    <name type="scientific">Botrytis hyacinthi</name>
    <dbReference type="NCBI Taxonomy" id="278943"/>
    <lineage>
        <taxon>Eukaryota</taxon>
        <taxon>Fungi</taxon>
        <taxon>Dikarya</taxon>
        <taxon>Ascomycota</taxon>
        <taxon>Pezizomycotina</taxon>
        <taxon>Leotiomycetes</taxon>
        <taxon>Helotiales</taxon>
        <taxon>Sclerotiniaceae</taxon>
        <taxon>Botrytis</taxon>
    </lineage>
</organism>
<keyword evidence="2" id="KW-1185">Reference proteome</keyword>
<evidence type="ECO:0000313" key="2">
    <source>
        <dbReference type="Proteomes" id="UP000297814"/>
    </source>
</evidence>
<name>A0A4Z1H2L7_9HELO</name>
<dbReference type="EMBL" id="PQXK01000014">
    <property type="protein sequence ID" value="TGO41951.1"/>
    <property type="molecule type" value="Genomic_DNA"/>
</dbReference>
<reference evidence="1 2" key="1">
    <citation type="submission" date="2017-12" db="EMBL/GenBank/DDBJ databases">
        <title>Comparative genomics of Botrytis spp.</title>
        <authorList>
            <person name="Valero-Jimenez C.A."/>
            <person name="Tapia P."/>
            <person name="Veloso J."/>
            <person name="Silva-Moreno E."/>
            <person name="Staats M."/>
            <person name="Valdes J.H."/>
            <person name="Van Kan J.A.L."/>
        </authorList>
    </citation>
    <scope>NUCLEOTIDE SEQUENCE [LARGE SCALE GENOMIC DNA]</scope>
    <source>
        <strain evidence="1 2">Bh0001</strain>
    </source>
</reference>